<evidence type="ECO:0000259" key="5">
    <source>
        <dbReference type="Pfam" id="PF00580"/>
    </source>
</evidence>
<evidence type="ECO:0000256" key="2">
    <source>
        <dbReference type="ARBA" id="ARBA00022801"/>
    </source>
</evidence>
<proteinExistence type="predicted"/>
<evidence type="ECO:0000313" key="6">
    <source>
        <dbReference type="EMBL" id="QGY44842.1"/>
    </source>
</evidence>
<dbReference type="GO" id="GO:0003678">
    <property type="term" value="F:DNA helicase activity"/>
    <property type="evidence" value="ECO:0007669"/>
    <property type="project" value="InterPro"/>
</dbReference>
<sequence length="505" mass="58379">MPDPTKREFVEAPAGHGKTEAIVQKVVSLNTEQKVLILTHTNAGVNSLRKRLKKKKTNSSKFDLSTIDAFCLKYSRYYPSLSGIPKNITDFSSIDYKQAQKGAVEIFNIQEFKAYLKKKYCLLIVDEYQDCSLNQHNLVLKLCESIDCIVFGDPMQGIFDFSSEGFTWEEHLCSSFPESEEMTLNKPYRWINSGNEALGLWIAETRERLKSENISEIRFIDLPAQIKTYSYQSTQQTYISETATTISQHIPDRGTVLALIPNIPELNDIHHEIAGKMYRPLQSIDRMDSKKLINFLQDIDTFLRSQRRKPVSLYNLIRNKMAMSCMTGTPSLPTAIKNKLDLYTQASDMEDLRKQGARLRDDNSILYNLILDIYSVRDDRSRAKAILNLMNFIESKSNKKFRNDLWFSAKDAFKKYLIDEKKSLEECGYIIRQKKSFIGRSFHRVIGNTLLTKGLEFDHVIIVDPYSFTSKNLYVSLSRAKQSITLLFPSLSVREYAIQRQEQWR</sequence>
<keyword evidence="4" id="KW-0067">ATP-binding</keyword>
<dbReference type="InterPro" id="IPR014016">
    <property type="entry name" value="UvrD-like_ATP-bd"/>
</dbReference>
<dbReference type="Pfam" id="PF00580">
    <property type="entry name" value="UvrD-helicase"/>
    <property type="match status" value="1"/>
</dbReference>
<keyword evidence="2" id="KW-0378">Hydrolase</keyword>
<dbReference type="SUPFAM" id="SSF52540">
    <property type="entry name" value="P-loop containing nucleoside triphosphate hydrolases"/>
    <property type="match status" value="1"/>
</dbReference>
<dbReference type="KEGG" id="mcos:GM418_14550"/>
<evidence type="ECO:0000313" key="7">
    <source>
        <dbReference type="Proteomes" id="UP000428260"/>
    </source>
</evidence>
<dbReference type="RefSeq" id="WP_158867534.1">
    <property type="nucleotide sequence ID" value="NZ_CP046401.1"/>
</dbReference>
<dbReference type="Proteomes" id="UP000428260">
    <property type="component" value="Chromosome"/>
</dbReference>
<dbReference type="GO" id="GO:0003677">
    <property type="term" value="F:DNA binding"/>
    <property type="evidence" value="ECO:0007669"/>
    <property type="project" value="InterPro"/>
</dbReference>
<evidence type="ECO:0000256" key="4">
    <source>
        <dbReference type="ARBA" id="ARBA00022840"/>
    </source>
</evidence>
<reference evidence="6 7" key="1">
    <citation type="submission" date="2019-11" db="EMBL/GenBank/DDBJ databases">
        <authorList>
            <person name="Zheng R.K."/>
            <person name="Sun C.M."/>
        </authorList>
    </citation>
    <scope>NUCLEOTIDE SEQUENCE [LARGE SCALE GENOMIC DNA]</scope>
    <source>
        <strain evidence="6 7">WC007</strain>
    </source>
</reference>
<evidence type="ECO:0000256" key="3">
    <source>
        <dbReference type="ARBA" id="ARBA00022806"/>
    </source>
</evidence>
<dbReference type="AlphaFoldDB" id="A0A6I6JXH7"/>
<dbReference type="Gene3D" id="3.40.50.300">
    <property type="entry name" value="P-loop containing nucleotide triphosphate hydrolases"/>
    <property type="match status" value="2"/>
</dbReference>
<dbReference type="PANTHER" id="PTHR11070">
    <property type="entry name" value="UVRD / RECB / PCRA DNA HELICASE FAMILY MEMBER"/>
    <property type="match status" value="1"/>
</dbReference>
<accession>A0A6I6JXH7</accession>
<dbReference type="InterPro" id="IPR027417">
    <property type="entry name" value="P-loop_NTPase"/>
</dbReference>
<feature type="domain" description="UvrD-like helicase ATP-binding" evidence="5">
    <location>
        <begin position="7"/>
        <end position="104"/>
    </location>
</feature>
<organism evidence="6 7">
    <name type="scientific">Maribellus comscasis</name>
    <dbReference type="NCBI Taxonomy" id="2681766"/>
    <lineage>
        <taxon>Bacteria</taxon>
        <taxon>Pseudomonadati</taxon>
        <taxon>Bacteroidota</taxon>
        <taxon>Bacteroidia</taxon>
        <taxon>Marinilabiliales</taxon>
        <taxon>Prolixibacteraceae</taxon>
        <taxon>Maribellus</taxon>
    </lineage>
</organism>
<dbReference type="InterPro" id="IPR000212">
    <property type="entry name" value="DNA_helicase_UvrD/REP"/>
</dbReference>
<dbReference type="GO" id="GO:0005524">
    <property type="term" value="F:ATP binding"/>
    <property type="evidence" value="ECO:0007669"/>
    <property type="project" value="UniProtKB-KW"/>
</dbReference>
<keyword evidence="3" id="KW-0347">Helicase</keyword>
<dbReference type="GO" id="GO:0016787">
    <property type="term" value="F:hydrolase activity"/>
    <property type="evidence" value="ECO:0007669"/>
    <property type="project" value="UniProtKB-KW"/>
</dbReference>
<keyword evidence="7" id="KW-1185">Reference proteome</keyword>
<name>A0A6I6JXH7_9BACT</name>
<protein>
    <submittedName>
        <fullName evidence="6">AAA family ATPase</fullName>
    </submittedName>
</protein>
<dbReference type="EMBL" id="CP046401">
    <property type="protein sequence ID" value="QGY44842.1"/>
    <property type="molecule type" value="Genomic_DNA"/>
</dbReference>
<gene>
    <name evidence="6" type="ORF">GM418_14550</name>
</gene>
<keyword evidence="1" id="KW-0547">Nucleotide-binding</keyword>
<evidence type="ECO:0000256" key="1">
    <source>
        <dbReference type="ARBA" id="ARBA00022741"/>
    </source>
</evidence>